<evidence type="ECO:0000256" key="13">
    <source>
        <dbReference type="RuleBase" id="RU000320"/>
    </source>
</evidence>
<evidence type="ECO:0000256" key="11">
    <source>
        <dbReference type="ARBA" id="ARBA00023136"/>
    </source>
</evidence>
<evidence type="ECO:0000256" key="9">
    <source>
        <dbReference type="ARBA" id="ARBA00023053"/>
    </source>
</evidence>
<feature type="transmembrane region" description="Helical" evidence="14">
    <location>
        <begin position="112"/>
        <end position="128"/>
    </location>
</feature>
<accession>A0AB39HLG3</accession>
<evidence type="ECO:0000256" key="7">
    <source>
        <dbReference type="ARBA" id="ARBA00022781"/>
    </source>
</evidence>
<evidence type="ECO:0000313" key="19">
    <source>
        <dbReference type="EMBL" id="XDK32994.1"/>
    </source>
</evidence>
<evidence type="ECO:0000256" key="1">
    <source>
        <dbReference type="ARBA" id="ARBA00004651"/>
    </source>
</evidence>
<evidence type="ECO:0000256" key="4">
    <source>
        <dbReference type="ARBA" id="ARBA00022449"/>
    </source>
</evidence>
<evidence type="ECO:0000256" key="8">
    <source>
        <dbReference type="ARBA" id="ARBA00022989"/>
    </source>
</evidence>
<comment type="similarity">
    <text evidence="2">Belongs to the CPA3 antiporters (TC 2.A.63) subunit A family.</text>
</comment>
<dbReference type="Pfam" id="PF00662">
    <property type="entry name" value="Proton_antipo_N"/>
    <property type="match status" value="1"/>
</dbReference>
<evidence type="ECO:0000256" key="6">
    <source>
        <dbReference type="ARBA" id="ARBA00022692"/>
    </source>
</evidence>
<dbReference type="EMBL" id="CP162599">
    <property type="protein sequence ID" value="XDK32994.1"/>
    <property type="molecule type" value="Genomic_DNA"/>
</dbReference>
<feature type="transmembrane region" description="Helical" evidence="14">
    <location>
        <begin position="300"/>
        <end position="327"/>
    </location>
</feature>
<feature type="domain" description="MrpA C-terminal/MbhE" evidence="18">
    <location>
        <begin position="717"/>
        <end position="792"/>
    </location>
</feature>
<feature type="transmembrane region" description="Helical" evidence="14">
    <location>
        <begin position="656"/>
        <end position="673"/>
    </location>
</feature>
<feature type="domain" description="NADH-Ubiquinone oxidoreductase (complex I) chain 5 N-terminal" evidence="16">
    <location>
        <begin position="65"/>
        <end position="112"/>
    </location>
</feature>
<evidence type="ECO:0000259" key="17">
    <source>
        <dbReference type="Pfam" id="PF13244"/>
    </source>
</evidence>
<dbReference type="InterPro" id="IPR001750">
    <property type="entry name" value="ND/Mrp_TM"/>
</dbReference>
<dbReference type="NCBIfam" id="TIGR00940">
    <property type="entry name" value="2a6301s01"/>
    <property type="match status" value="1"/>
</dbReference>
<keyword evidence="8 14" id="KW-1133">Transmembrane helix</keyword>
<evidence type="ECO:0000256" key="3">
    <source>
        <dbReference type="ARBA" id="ARBA00022448"/>
    </source>
</evidence>
<evidence type="ECO:0000256" key="10">
    <source>
        <dbReference type="ARBA" id="ARBA00023065"/>
    </source>
</evidence>
<feature type="transmembrane region" description="Helical" evidence="14">
    <location>
        <begin position="374"/>
        <end position="396"/>
    </location>
</feature>
<gene>
    <name evidence="19" type="ORF">AB4Y30_01030</name>
</gene>
<feature type="transmembrane region" description="Helical" evidence="14">
    <location>
        <begin position="679"/>
        <end position="700"/>
    </location>
</feature>
<dbReference type="PANTHER" id="PTHR43373:SF1">
    <property type="entry name" value="NA(+)_H(+) ANTIPORTER SUBUNIT A"/>
    <property type="match status" value="1"/>
</dbReference>
<evidence type="ECO:0000256" key="5">
    <source>
        <dbReference type="ARBA" id="ARBA00022475"/>
    </source>
</evidence>
<evidence type="ECO:0000259" key="18">
    <source>
        <dbReference type="Pfam" id="PF20501"/>
    </source>
</evidence>
<evidence type="ECO:0000256" key="14">
    <source>
        <dbReference type="SAM" id="Phobius"/>
    </source>
</evidence>
<dbReference type="InterPro" id="IPR001516">
    <property type="entry name" value="Proton_antipo_N"/>
</dbReference>
<evidence type="ECO:0000256" key="2">
    <source>
        <dbReference type="ARBA" id="ARBA00008483"/>
    </source>
</evidence>
<feature type="transmembrane region" description="Helical" evidence="14">
    <location>
        <begin position="532"/>
        <end position="550"/>
    </location>
</feature>
<keyword evidence="9" id="KW-0915">Sodium</keyword>
<comment type="subcellular location">
    <subcellularLocation>
        <location evidence="1">Cell membrane</location>
        <topology evidence="1">Multi-pass membrane protein</topology>
    </subcellularLocation>
    <subcellularLocation>
        <location evidence="13">Membrane</location>
        <topology evidence="13">Multi-pass membrane protein</topology>
    </subcellularLocation>
</comment>
<organism evidence="19">
    <name type="scientific">Ornithinibacillus sp. 4-3</name>
    <dbReference type="NCBI Taxonomy" id="3231488"/>
    <lineage>
        <taxon>Bacteria</taxon>
        <taxon>Bacillati</taxon>
        <taxon>Bacillota</taxon>
        <taxon>Bacilli</taxon>
        <taxon>Bacillales</taxon>
        <taxon>Bacillaceae</taxon>
        <taxon>Ornithinibacillus</taxon>
    </lineage>
</organism>
<feature type="transmembrane region" description="Helical" evidence="14">
    <location>
        <begin position="6"/>
        <end position="22"/>
    </location>
</feature>
<dbReference type="PANTHER" id="PTHR43373">
    <property type="entry name" value="NA(+)/H(+) ANTIPORTER SUBUNIT"/>
    <property type="match status" value="1"/>
</dbReference>
<dbReference type="GO" id="GO:1902600">
    <property type="term" value="P:proton transmembrane transport"/>
    <property type="evidence" value="ECO:0007669"/>
    <property type="project" value="UniProtKB-KW"/>
</dbReference>
<keyword evidence="6 13" id="KW-0812">Transmembrane</keyword>
<keyword evidence="11 14" id="KW-0472">Membrane</keyword>
<dbReference type="GO" id="GO:0005886">
    <property type="term" value="C:plasma membrane"/>
    <property type="evidence" value="ECO:0007669"/>
    <property type="project" value="UniProtKB-SubCell"/>
</dbReference>
<dbReference type="AlphaFoldDB" id="A0AB39HLG3"/>
<keyword evidence="7" id="KW-0375">Hydrogen ion transport</keyword>
<evidence type="ECO:0000256" key="12">
    <source>
        <dbReference type="ARBA" id="ARBA00023201"/>
    </source>
</evidence>
<dbReference type="InterPro" id="IPR025383">
    <property type="entry name" value="MrpA_C/MbhD"/>
</dbReference>
<proteinExistence type="inferred from homology"/>
<feature type="transmembrane region" description="Helical" evidence="14">
    <location>
        <begin position="430"/>
        <end position="452"/>
    </location>
</feature>
<feature type="transmembrane region" description="Helical" evidence="14">
    <location>
        <begin position="273"/>
        <end position="293"/>
    </location>
</feature>
<dbReference type="GO" id="GO:0006814">
    <property type="term" value="P:sodium ion transport"/>
    <property type="evidence" value="ECO:0007669"/>
    <property type="project" value="UniProtKB-KW"/>
</dbReference>
<evidence type="ECO:0000259" key="15">
    <source>
        <dbReference type="Pfam" id="PF00361"/>
    </source>
</evidence>
<feature type="domain" description="NADH:quinone oxidoreductase/Mrp antiporter transmembrane" evidence="15">
    <location>
        <begin position="129"/>
        <end position="422"/>
    </location>
</feature>
<dbReference type="InterPro" id="IPR046806">
    <property type="entry name" value="MrpA_C/MbhE"/>
</dbReference>
<reference evidence="19" key="1">
    <citation type="submission" date="2024-07" db="EMBL/GenBank/DDBJ databases">
        <title>Halotolerant mesophilic bacterium Ornithinibacillus sp. 4-3, sp. nov., isolated from soil.</title>
        <authorList>
            <person name="Sidarenka A.V."/>
            <person name="Guliayeva D.E."/>
            <person name="Leanovich S.I."/>
            <person name="Hileuskaya K.S."/>
            <person name="Akhremchuk A.E."/>
            <person name="Sikolenko M.A."/>
            <person name="Valentovich L.N."/>
        </authorList>
    </citation>
    <scope>NUCLEOTIDE SEQUENCE</scope>
    <source>
        <strain evidence="19">4-3</strain>
    </source>
</reference>
<keyword evidence="5" id="KW-1003">Cell membrane</keyword>
<sequence>MSVLHLVIIAPLLLAIIVPFLSKKIHGLHTGWFVLLLPIVLFIYFLQLIPVMRNQESIQETMNWIPSLGINFTAYVDGLGLLFALLITGIGALVVLYSIFYLSKEKENLSTFYVYLLMFMGAMLGVVLSDNLIVLYVFWELTSFSSFLLIGYWFERERSRYGAQKSMLITVFGGLAMLGGFLLLHVMTGSFSVREIISMASEISSDPLFIVALVLVLLGAFTKSAQFPFHIWLPDAMEAPTPVSAYLHSATMVKAGIYLVARMSPVFAEQGIWLWLVGGIGILTLLWGSINAVKQTDLKAILAFSTVSQLGLIMSLLGVGAAALHFTELDTNIYMAATAAAVFHLVNHATFKGSLFMVAGIVDHETGTRDIRKLGGLMQIMPITFTIALIGSFSMAGLPPFNGFLSKEMFLESMVDILSLNIFQLETWGVLFPVLAWIASVFTFIYSMIFLFKTFRGKYKPEKLPVQPHEAPIGMLISPIILAALVIVFGLFPNILSESIIEPAASSIMPELIAAGQTFDIHISFWHGFTPALWMTIGIITVGILLYVTLPKWKKVYEKLPKKITLNNMYDAGLMRLESSSNKATSFYMTGSIRQYMIYIFIGLISILSFSLISKNAFAIDTSNVAPVGVYELVLAFIVVAASFTILMARTRLTSIIALGAVGYTVALFFILFRAPDLALTQLVIETISVALFLLCFYHLPKLSRKEERIKFKLTNAIIAGGVGVIVTLVTLSAHSTKLFESISQYYIENTAEKAGGGNMVNVILVDFRGLDTMFEIAVLGIAALGIYGMIRLRLSRRKK</sequence>
<feature type="transmembrane region" description="Helical" evidence="14">
    <location>
        <begin position="245"/>
        <end position="261"/>
    </location>
</feature>
<protein>
    <submittedName>
        <fullName evidence="19">Na+/H+ antiporter subunit A</fullName>
    </submittedName>
</protein>
<dbReference type="Pfam" id="PF20501">
    <property type="entry name" value="MbhE"/>
    <property type="match status" value="1"/>
</dbReference>
<name>A0AB39HLG3_9BACI</name>
<feature type="transmembrane region" description="Helical" evidence="14">
    <location>
        <begin position="134"/>
        <end position="154"/>
    </location>
</feature>
<keyword evidence="10" id="KW-0406">Ion transport</keyword>
<feature type="transmembrane region" description="Helical" evidence="14">
    <location>
        <begin position="473"/>
        <end position="492"/>
    </location>
</feature>
<dbReference type="Pfam" id="PF00361">
    <property type="entry name" value="Proton_antipo_M"/>
    <property type="match status" value="1"/>
</dbReference>
<dbReference type="GO" id="GO:0015297">
    <property type="term" value="F:antiporter activity"/>
    <property type="evidence" value="ECO:0007669"/>
    <property type="project" value="UniProtKB-KW"/>
</dbReference>
<feature type="transmembrane region" description="Helical" evidence="14">
    <location>
        <begin position="72"/>
        <end position="100"/>
    </location>
</feature>
<keyword evidence="4" id="KW-0050">Antiport</keyword>
<dbReference type="Pfam" id="PF13244">
    <property type="entry name" value="MbhD"/>
    <property type="match status" value="1"/>
</dbReference>
<dbReference type="PRINTS" id="PR01434">
    <property type="entry name" value="NADHDHGNASE5"/>
</dbReference>
<feature type="domain" description="MrpA C-terminal/MbhD" evidence="17">
    <location>
        <begin position="638"/>
        <end position="702"/>
    </location>
</feature>
<evidence type="ECO:0000259" key="16">
    <source>
        <dbReference type="Pfam" id="PF00662"/>
    </source>
</evidence>
<feature type="transmembrane region" description="Helical" evidence="14">
    <location>
        <begin position="208"/>
        <end position="233"/>
    </location>
</feature>
<dbReference type="RefSeq" id="WP_368653681.1">
    <property type="nucleotide sequence ID" value="NZ_CP162599.1"/>
</dbReference>
<feature type="transmembrane region" description="Helical" evidence="14">
    <location>
        <begin position="712"/>
        <end position="734"/>
    </location>
</feature>
<feature type="transmembrane region" description="Helical" evidence="14">
    <location>
        <begin position="34"/>
        <end position="52"/>
    </location>
</feature>
<keyword evidence="12" id="KW-0739">Sodium transport</keyword>
<feature type="transmembrane region" description="Helical" evidence="14">
    <location>
        <begin position="596"/>
        <end position="613"/>
    </location>
</feature>
<feature type="transmembrane region" description="Helical" evidence="14">
    <location>
        <begin position="625"/>
        <end position="649"/>
    </location>
</feature>
<feature type="transmembrane region" description="Helical" evidence="14">
    <location>
        <begin position="333"/>
        <end position="362"/>
    </location>
</feature>
<dbReference type="NCBIfam" id="NF009285">
    <property type="entry name" value="PRK12645.1"/>
    <property type="match status" value="1"/>
</dbReference>
<keyword evidence="3" id="KW-0813">Transport</keyword>
<feature type="transmembrane region" description="Helical" evidence="14">
    <location>
        <begin position="773"/>
        <end position="791"/>
    </location>
</feature>
<dbReference type="InterPro" id="IPR005663">
    <property type="entry name" value="MrpA/MnhA1/PhaAB"/>
</dbReference>
<feature type="transmembrane region" description="Helical" evidence="14">
    <location>
        <begin position="166"/>
        <end position="188"/>
    </location>
</feature>
<dbReference type="InterPro" id="IPR050616">
    <property type="entry name" value="CPA3_Na-H_Antiporter_A"/>
</dbReference>